<evidence type="ECO:0000313" key="2">
    <source>
        <dbReference type="Proteomes" id="UP000196036"/>
    </source>
</evidence>
<accession>A0A1Y4V6F7</accession>
<evidence type="ECO:0000313" key="1">
    <source>
        <dbReference type="EMBL" id="OUQ65670.1"/>
    </source>
</evidence>
<evidence type="ECO:0008006" key="3">
    <source>
        <dbReference type="Google" id="ProtNLM"/>
    </source>
</evidence>
<dbReference type="AlphaFoldDB" id="A0A1Y4V6F7"/>
<comment type="caution">
    <text evidence="1">The sequence shown here is derived from an EMBL/GenBank/DDBJ whole genome shotgun (WGS) entry which is preliminary data.</text>
</comment>
<gene>
    <name evidence="1" type="ORF">B5E52_14910</name>
</gene>
<organism evidence="1 2">
    <name type="scientific">Bacteroides xylanisolvens</name>
    <dbReference type="NCBI Taxonomy" id="371601"/>
    <lineage>
        <taxon>Bacteria</taxon>
        <taxon>Pseudomonadati</taxon>
        <taxon>Bacteroidota</taxon>
        <taxon>Bacteroidia</taxon>
        <taxon>Bacteroidales</taxon>
        <taxon>Bacteroidaceae</taxon>
        <taxon>Bacteroides</taxon>
    </lineage>
</organism>
<proteinExistence type="predicted"/>
<protein>
    <recommendedName>
        <fullName evidence="3">Glycosyltransferase family 1 protein</fullName>
    </recommendedName>
</protein>
<reference evidence="2" key="1">
    <citation type="submission" date="2017-04" db="EMBL/GenBank/DDBJ databases">
        <title>Function of individual gut microbiota members based on whole genome sequencing of pure cultures obtained from chicken caecum.</title>
        <authorList>
            <person name="Medvecky M."/>
            <person name="Cejkova D."/>
            <person name="Polansky O."/>
            <person name="Karasova D."/>
            <person name="Kubasova T."/>
            <person name="Cizek A."/>
            <person name="Rychlik I."/>
        </authorList>
    </citation>
    <scope>NUCLEOTIDE SEQUENCE [LARGE SCALE GENOMIC DNA]</scope>
    <source>
        <strain evidence="2">An109</strain>
    </source>
</reference>
<dbReference type="EMBL" id="NFLW01000030">
    <property type="protein sequence ID" value="OUQ65670.1"/>
    <property type="molecule type" value="Genomic_DNA"/>
</dbReference>
<name>A0A1Y4V6F7_9BACE</name>
<sequence>MNARQPSWRIVREWDEIIASNLNLNLVSENRLSRFLKFRVINKYGLAQFYNTFKFKRKKIALCFIMTAETKASCFVDKNTIPVIIDFWLKEEELDKFYKVYKDVPLVLVTNKEVYDYLKEHDCPLHVEHWALSYPDQHALEVIQWDKKYEFCVFGRPNPFFLRMLEKYASLHPDFEYIINNGDINNRKYVTNTGRFIAKDTGRTSYLDMIKHTKISCYATPGIDEAKRETITFNQVTPRLFEMLCNGCMVIGHYPLSADTIWYNLSSVVPQVDKYEEFEKVLDEMRKNRFEYVKISDFMRKHYTSKRIVDLITILKNYNIQY</sequence>
<dbReference type="RefSeq" id="WP_087318547.1">
    <property type="nucleotide sequence ID" value="NZ_CAKOCS010000043.1"/>
</dbReference>
<dbReference type="Proteomes" id="UP000196036">
    <property type="component" value="Unassembled WGS sequence"/>
</dbReference>